<dbReference type="Gene3D" id="3.60.20.10">
    <property type="entry name" value="Glutamine Phosphoribosylpyrophosphate, subunit 1, domain 1"/>
    <property type="match status" value="1"/>
</dbReference>
<feature type="domain" description="SIS" evidence="12">
    <location>
        <begin position="460"/>
        <end position="602"/>
    </location>
</feature>
<evidence type="ECO:0000256" key="2">
    <source>
        <dbReference type="ARBA" id="ARBA00004496"/>
    </source>
</evidence>
<dbReference type="Gene3D" id="3.40.50.10490">
    <property type="entry name" value="Glucose-6-phosphate isomerase like protein, domain 1"/>
    <property type="match status" value="2"/>
</dbReference>
<comment type="catalytic activity">
    <reaction evidence="1 10">
        <text>D-fructose 6-phosphate + L-glutamine = D-glucosamine 6-phosphate + L-glutamate</text>
        <dbReference type="Rhea" id="RHEA:13237"/>
        <dbReference type="ChEBI" id="CHEBI:29985"/>
        <dbReference type="ChEBI" id="CHEBI:58359"/>
        <dbReference type="ChEBI" id="CHEBI:58725"/>
        <dbReference type="ChEBI" id="CHEBI:61527"/>
        <dbReference type="EC" id="2.6.1.16"/>
    </reaction>
</comment>
<dbReference type="GO" id="GO:0097367">
    <property type="term" value="F:carbohydrate derivative binding"/>
    <property type="evidence" value="ECO:0007669"/>
    <property type="project" value="InterPro"/>
</dbReference>
<dbReference type="EMBL" id="QWFX01000006">
    <property type="protein sequence ID" value="RIJ30227.1"/>
    <property type="molecule type" value="Genomic_DNA"/>
</dbReference>
<comment type="function">
    <text evidence="10">Catalyzes the first step in hexosamine metabolism, converting fructose-6P into glucosamine-6P using glutamine as a nitrogen source.</text>
</comment>
<keyword evidence="14" id="KW-1185">Reference proteome</keyword>
<evidence type="ECO:0000313" key="13">
    <source>
        <dbReference type="EMBL" id="RIJ30227.1"/>
    </source>
</evidence>
<gene>
    <name evidence="10 13" type="primary">glmS</name>
    <name evidence="13" type="ORF">D1223_06150</name>
</gene>
<dbReference type="OrthoDB" id="9761808at2"/>
<evidence type="ECO:0000256" key="9">
    <source>
        <dbReference type="ARBA" id="ARBA00022962"/>
    </source>
</evidence>
<evidence type="ECO:0000256" key="8">
    <source>
        <dbReference type="ARBA" id="ARBA00022737"/>
    </source>
</evidence>
<comment type="subcellular location">
    <subcellularLocation>
        <location evidence="2 10">Cytoplasm</location>
    </subcellularLocation>
</comment>
<dbReference type="InterPro" id="IPR046348">
    <property type="entry name" value="SIS_dom_sf"/>
</dbReference>
<proteinExistence type="inferred from homology"/>
<protein>
    <recommendedName>
        <fullName evidence="4 10">Glutamine--fructose-6-phosphate aminotransferase [isomerizing]</fullName>
        <ecNumber evidence="3 10">2.6.1.16</ecNumber>
    </recommendedName>
    <alternativeName>
        <fullName evidence="10">D-fructose-6-phosphate amidotransferase</fullName>
    </alternativeName>
    <alternativeName>
        <fullName evidence="10">GFAT</fullName>
    </alternativeName>
    <alternativeName>
        <fullName evidence="10">Glucosamine-6-phosphate synthase</fullName>
    </alternativeName>
    <alternativeName>
        <fullName evidence="10">Hexosephosphate aminotransferase</fullName>
    </alternativeName>
    <alternativeName>
        <fullName evidence="10">L-glutamine--D-fructose-6-phosphate amidotransferase</fullName>
    </alternativeName>
</protein>
<dbReference type="RefSeq" id="WP_119375547.1">
    <property type="nucleotide sequence ID" value="NZ_QWFX01000006.1"/>
</dbReference>
<evidence type="ECO:0000256" key="10">
    <source>
        <dbReference type="HAMAP-Rule" id="MF_00164"/>
    </source>
</evidence>
<comment type="subunit">
    <text evidence="10">Homodimer.</text>
</comment>
<dbReference type="CDD" id="cd05008">
    <property type="entry name" value="SIS_GlmS_GlmD_1"/>
    <property type="match status" value="1"/>
</dbReference>
<accession>A0A399RJQ2</accession>
<dbReference type="GO" id="GO:0046349">
    <property type="term" value="P:amino sugar biosynthetic process"/>
    <property type="evidence" value="ECO:0007669"/>
    <property type="project" value="UniProtKB-ARBA"/>
</dbReference>
<dbReference type="SUPFAM" id="SSF53697">
    <property type="entry name" value="SIS domain"/>
    <property type="match status" value="1"/>
</dbReference>
<keyword evidence="8" id="KW-0677">Repeat</keyword>
<feature type="initiator methionine" description="Removed" evidence="10">
    <location>
        <position position="1"/>
    </location>
</feature>
<dbReference type="SUPFAM" id="SSF56235">
    <property type="entry name" value="N-terminal nucleophile aminohydrolases (Ntn hydrolases)"/>
    <property type="match status" value="1"/>
</dbReference>
<dbReference type="GO" id="GO:0005829">
    <property type="term" value="C:cytosol"/>
    <property type="evidence" value="ECO:0007669"/>
    <property type="project" value="TreeGrafter"/>
</dbReference>
<dbReference type="InterPro" id="IPR005855">
    <property type="entry name" value="GFAT"/>
</dbReference>
<dbReference type="NCBIfam" id="TIGR01135">
    <property type="entry name" value="glmS"/>
    <property type="match status" value="1"/>
</dbReference>
<keyword evidence="6 10" id="KW-0032">Aminotransferase</keyword>
<name>A0A399RJQ2_9PROT</name>
<feature type="active site" description="For Fru-6P isomerization activity" evidence="10">
    <location>
        <position position="607"/>
    </location>
</feature>
<dbReference type="GO" id="GO:0006487">
    <property type="term" value="P:protein N-linked glycosylation"/>
    <property type="evidence" value="ECO:0007669"/>
    <property type="project" value="TreeGrafter"/>
</dbReference>
<dbReference type="GO" id="GO:0005975">
    <property type="term" value="P:carbohydrate metabolic process"/>
    <property type="evidence" value="ECO:0007669"/>
    <property type="project" value="UniProtKB-UniRule"/>
</dbReference>
<keyword evidence="9" id="KW-0315">Glutamine amidotransferase</keyword>
<dbReference type="PROSITE" id="PS51464">
    <property type="entry name" value="SIS"/>
    <property type="match status" value="2"/>
</dbReference>
<dbReference type="PANTHER" id="PTHR10937:SF0">
    <property type="entry name" value="GLUTAMINE--FRUCTOSE-6-PHOSPHATE TRANSAMINASE (ISOMERIZING)"/>
    <property type="match status" value="1"/>
</dbReference>
<dbReference type="InterPro" id="IPR035490">
    <property type="entry name" value="GlmS/FrlB_SIS"/>
</dbReference>
<dbReference type="PROSITE" id="PS51278">
    <property type="entry name" value="GATASE_TYPE_2"/>
    <property type="match status" value="1"/>
</dbReference>
<evidence type="ECO:0000259" key="12">
    <source>
        <dbReference type="PROSITE" id="PS51464"/>
    </source>
</evidence>
<sequence>MCGIIGILGNEPAAPRLIEALRRLEYRGYDSAGIAALSATGALERVRAPGKLKNLEAELETTPLQGTQGIGHTRWATHGSPTVGNAHPHVSGKVAVVHNGIIENFRDLRQMLEGKGHKFETQTDTETIAHLIAANMQEGMSEVEAVKAGLSKLEGAFALAFLFEDKPDLMIGARKGSPLAIGVGDGEMYLGSDALAVAPFTNRVIYLEEGDWCVLHRESYEIFDAKGHPVERPVTIVQGAGAAAEKGNYRHFMQKEIFEQPDSTARTIGAYLNVLNQTVTLPEENGEAIDWKEITSLQMVACGTAHYATRVAEYWFEQVAGIPVKTDIASEFRYRDPALPRTGGLAIFVSQSGETADTLAALRYCKAQGLKTAAVVNVPTSTIAREADLVLPTLAGPEIGVASTKAFTAQLSALAAVAISAGRAREMLSRDAEIRLVRALTELPRLISTTLALDERIEALARDIAKATDVIYLGRGVHYPIALEGALKLKEISYIHAEGYASGELKHGPIALIDEETPVVFVAPFDGLFDKSLSNLQEVAARRGEVILISDEAGLRAAGEAPAHRIELPDCDPFIAPILYSVPVQLLAYHVAVEKGTDVDQPRNLAKSVTVE</sequence>
<feature type="domain" description="SIS" evidence="12">
    <location>
        <begin position="285"/>
        <end position="427"/>
    </location>
</feature>
<dbReference type="EC" id="2.6.1.16" evidence="3 10"/>
<dbReference type="CDD" id="cd05009">
    <property type="entry name" value="SIS_GlmS_GlmD_2"/>
    <property type="match status" value="1"/>
</dbReference>
<dbReference type="InterPro" id="IPR001347">
    <property type="entry name" value="SIS_dom"/>
</dbReference>
<dbReference type="AlphaFoldDB" id="A0A399RJQ2"/>
<dbReference type="Pfam" id="PF13522">
    <property type="entry name" value="GATase_6"/>
    <property type="match status" value="1"/>
</dbReference>
<reference evidence="13 14" key="1">
    <citation type="submission" date="2018-08" db="EMBL/GenBank/DDBJ databases">
        <title>Henriciella mobilis sp. nov., isolated from seawater.</title>
        <authorList>
            <person name="Cheng H."/>
            <person name="Wu Y.-H."/>
            <person name="Xu X.-W."/>
            <person name="Guo L.-L."/>
        </authorList>
    </citation>
    <scope>NUCLEOTIDE SEQUENCE [LARGE SCALE GENOMIC DNA]</scope>
    <source>
        <strain evidence="13 14">JN25</strain>
    </source>
</reference>
<dbReference type="NCBIfam" id="NF001484">
    <property type="entry name" value="PRK00331.1"/>
    <property type="match status" value="1"/>
</dbReference>
<dbReference type="PANTHER" id="PTHR10937">
    <property type="entry name" value="GLUCOSAMINE--FRUCTOSE-6-PHOSPHATE AMINOTRANSFERASE, ISOMERIZING"/>
    <property type="match status" value="1"/>
</dbReference>
<evidence type="ECO:0000256" key="7">
    <source>
        <dbReference type="ARBA" id="ARBA00022679"/>
    </source>
</evidence>
<dbReference type="HAMAP" id="MF_00164">
    <property type="entry name" value="GlmS"/>
    <property type="match status" value="1"/>
</dbReference>
<dbReference type="InterPro" id="IPR029055">
    <property type="entry name" value="Ntn_hydrolases_N"/>
</dbReference>
<evidence type="ECO:0000256" key="5">
    <source>
        <dbReference type="ARBA" id="ARBA00022490"/>
    </source>
</evidence>
<comment type="caution">
    <text evidence="13">The sequence shown here is derived from an EMBL/GenBank/DDBJ whole genome shotgun (WGS) entry which is preliminary data.</text>
</comment>
<dbReference type="Proteomes" id="UP000266385">
    <property type="component" value="Unassembled WGS sequence"/>
</dbReference>
<feature type="active site" description="Nucleophile; for GATase activity" evidence="10">
    <location>
        <position position="2"/>
    </location>
</feature>
<feature type="domain" description="Glutamine amidotransferase type-2" evidence="11">
    <location>
        <begin position="2"/>
        <end position="218"/>
    </location>
</feature>
<dbReference type="CDD" id="cd00714">
    <property type="entry name" value="GFAT"/>
    <property type="match status" value="1"/>
</dbReference>
<dbReference type="FunFam" id="3.40.50.10490:FF:000002">
    <property type="entry name" value="Glutamine--fructose-6-phosphate aminotransferase [isomerizing]"/>
    <property type="match status" value="1"/>
</dbReference>
<evidence type="ECO:0000256" key="3">
    <source>
        <dbReference type="ARBA" id="ARBA00012916"/>
    </source>
</evidence>
<evidence type="ECO:0000259" key="11">
    <source>
        <dbReference type="PROSITE" id="PS51278"/>
    </source>
</evidence>
<dbReference type="GO" id="GO:0006047">
    <property type="term" value="P:UDP-N-acetylglucosamine metabolic process"/>
    <property type="evidence" value="ECO:0007669"/>
    <property type="project" value="TreeGrafter"/>
</dbReference>
<evidence type="ECO:0000313" key="14">
    <source>
        <dbReference type="Proteomes" id="UP000266385"/>
    </source>
</evidence>
<dbReference type="FunFam" id="3.40.50.10490:FF:000001">
    <property type="entry name" value="Glutamine--fructose-6-phosphate aminotransferase [isomerizing]"/>
    <property type="match status" value="1"/>
</dbReference>
<keyword evidence="7 10" id="KW-0808">Transferase</keyword>
<organism evidence="13 14">
    <name type="scientific">Henriciella mobilis</name>
    <dbReference type="NCBI Taxonomy" id="2305467"/>
    <lineage>
        <taxon>Bacteria</taxon>
        <taxon>Pseudomonadati</taxon>
        <taxon>Pseudomonadota</taxon>
        <taxon>Alphaproteobacteria</taxon>
        <taxon>Hyphomonadales</taxon>
        <taxon>Hyphomonadaceae</taxon>
        <taxon>Henriciella</taxon>
    </lineage>
</organism>
<dbReference type="InterPro" id="IPR035466">
    <property type="entry name" value="GlmS/AgaS_SIS"/>
</dbReference>
<dbReference type="InterPro" id="IPR047084">
    <property type="entry name" value="GFAT_N"/>
</dbReference>
<dbReference type="GO" id="GO:0006002">
    <property type="term" value="P:fructose 6-phosphate metabolic process"/>
    <property type="evidence" value="ECO:0007669"/>
    <property type="project" value="TreeGrafter"/>
</dbReference>
<evidence type="ECO:0000256" key="4">
    <source>
        <dbReference type="ARBA" id="ARBA00016090"/>
    </source>
</evidence>
<dbReference type="InterPro" id="IPR017932">
    <property type="entry name" value="GATase_2_dom"/>
</dbReference>
<dbReference type="FunFam" id="3.60.20.10:FF:000006">
    <property type="entry name" value="Glutamine--fructose-6-phosphate aminotransferase [isomerizing]"/>
    <property type="match status" value="1"/>
</dbReference>
<evidence type="ECO:0000256" key="1">
    <source>
        <dbReference type="ARBA" id="ARBA00001031"/>
    </source>
</evidence>
<dbReference type="Pfam" id="PF01380">
    <property type="entry name" value="SIS"/>
    <property type="match status" value="2"/>
</dbReference>
<evidence type="ECO:0000256" key="6">
    <source>
        <dbReference type="ARBA" id="ARBA00022576"/>
    </source>
</evidence>
<keyword evidence="5 10" id="KW-0963">Cytoplasm</keyword>
<dbReference type="GO" id="GO:0004360">
    <property type="term" value="F:glutamine-fructose-6-phosphate transaminase (isomerizing) activity"/>
    <property type="evidence" value="ECO:0007669"/>
    <property type="project" value="UniProtKB-UniRule"/>
</dbReference>